<evidence type="ECO:0000313" key="3">
    <source>
        <dbReference type="Proteomes" id="UP000583944"/>
    </source>
</evidence>
<dbReference type="Proteomes" id="UP000583944">
    <property type="component" value="Unassembled WGS sequence"/>
</dbReference>
<dbReference type="VEuPathDB" id="TriTrypDB:ECC02_009518"/>
<evidence type="ECO:0000256" key="1">
    <source>
        <dbReference type="SAM" id="Phobius"/>
    </source>
</evidence>
<proteinExistence type="predicted"/>
<evidence type="ECO:0000313" key="2">
    <source>
        <dbReference type="EMBL" id="KAF5217594.1"/>
    </source>
</evidence>
<keyword evidence="1" id="KW-0812">Transmembrane</keyword>
<dbReference type="AlphaFoldDB" id="A0A7J6XST4"/>
<keyword evidence="1" id="KW-0472">Membrane</keyword>
<dbReference type="VEuPathDB" id="TriTrypDB:BCY84_16740"/>
<feature type="transmembrane region" description="Helical" evidence="1">
    <location>
        <begin position="32"/>
        <end position="55"/>
    </location>
</feature>
<reference evidence="2 3" key="1">
    <citation type="journal article" date="2019" name="Genome Biol. Evol.">
        <title>Nanopore Sequencing Significantly Improves Genome Assembly of the Protozoan Parasite Trypanosoma cruzi.</title>
        <authorList>
            <person name="Diaz-Viraque F."/>
            <person name="Pita S."/>
            <person name="Greif G."/>
            <person name="de Souza R.C.M."/>
            <person name="Iraola G."/>
            <person name="Robello C."/>
        </authorList>
    </citation>
    <scope>NUCLEOTIDE SEQUENCE [LARGE SCALE GENOMIC DNA]</scope>
    <source>
        <strain evidence="2 3">Berenice</strain>
    </source>
</reference>
<organism evidence="2 3">
    <name type="scientific">Trypanosoma cruzi</name>
    <dbReference type="NCBI Taxonomy" id="5693"/>
    <lineage>
        <taxon>Eukaryota</taxon>
        <taxon>Discoba</taxon>
        <taxon>Euglenozoa</taxon>
        <taxon>Kinetoplastea</taxon>
        <taxon>Metakinetoplastina</taxon>
        <taxon>Trypanosomatida</taxon>
        <taxon>Trypanosomatidae</taxon>
        <taxon>Trypanosoma</taxon>
        <taxon>Schizotrypanum</taxon>
    </lineage>
</organism>
<sequence length="1013" mass="112473">MASEMTCVKSICESIYILSERRKKAEKKKKRILSIVCLHMIFSCALLSSFFFFFLNSCGRSEVPRGFFFSVCVSLCGCNGEGNLFFMCLRRVGVRPPLFLTLSVLHSAVFTVTPIAVAHARRGGGSASHAVTRSVHLPRSQSYAAFRRLLSNMQENTSHGKACGGAEAAIPFDEPLAANAAILEQLGVMDLAERRTHPFATFTTPTDTNSIHTSLATAITEACRVGAACHLSSNVIFRKIAAAIKKDDGNAEWVPLMAAAVLLRHAAETINFRSALLQRYKNGSDAVPSRHDAPAWPRSDQGELARLEWVLFEEIRRGYEILTRLPKRRKEFVDMQYNKLKENGGIQLALNLQREYMDELRGRIELAVALQDGRVAIDAIETLFTVYEITQRLGCEEEIERVRADLTRDVCTAISAFCSSYDFTAGCTLYEKLIAMMPWSKHPAFTATDSSSAHHEIKSDRHEATAMEIAERLRLLTALANCVGMDVAHFIYVRDAVVELFSNTDVGYLPATRKISQENLCAVLRALSRVTLDPQARMSASQSFFCAIQQNSQADVFLAPEVTEALLQVASAARDGNVALLLYNQLTAPRVHREDAPANIIAILLAENDALDDFTRFLSFVGLRRRVMASSAVQLLAAKLLLQRKPSNVLYTVLEMIEEKHEVEPQRTFFLRLLVFYRDLQRQTPMEGSSVAIPRLHEHALVILEEWRETLRRSGVRTVALTTLQLLQQIRQHLVGMVALREDASEGGMEAVSSILTCIEGMLLDFSLGWLNHCAAASRTPQYHVTGAELRRWGFGKTNETNDTCRSGVVVKTLSHAVMWPGTIATLPVEGRRVLLRKAYDVLYSATKAGGKFVLGFGDFVRLCWLEDASFLPSDMNTAVSPSCGDAFNLSLDRLNSCVPPVYVTDALGEIILHEHLSNLSSSSSSSLVIQRDVCIEGASADEPLRSRHCGFTEEEWLSRWLDESSVVLHMGRGVFEHQLELLLRTTSRTQGTQCEEESCGKSPALQCFVSVA</sequence>
<feature type="transmembrane region" description="Helical" evidence="1">
    <location>
        <begin position="98"/>
        <end position="117"/>
    </location>
</feature>
<gene>
    <name evidence="2" type="ORF">ECC02_009518</name>
</gene>
<comment type="caution">
    <text evidence="2">The sequence shown here is derived from an EMBL/GenBank/DDBJ whole genome shotgun (WGS) entry which is preliminary data.</text>
</comment>
<dbReference type="EMBL" id="JABDHM010000128">
    <property type="protein sequence ID" value="KAF5217594.1"/>
    <property type="molecule type" value="Genomic_DNA"/>
</dbReference>
<protein>
    <submittedName>
        <fullName evidence="2">Uncharacterized protein</fullName>
    </submittedName>
</protein>
<accession>A0A7J6XST4</accession>
<keyword evidence="1" id="KW-1133">Transmembrane helix</keyword>
<name>A0A7J6XST4_TRYCR</name>
<feature type="transmembrane region" description="Helical" evidence="1">
    <location>
        <begin position="67"/>
        <end position="86"/>
    </location>
</feature>